<dbReference type="PANTHER" id="PTHR43393">
    <property type="entry name" value="CYTOKININ RIBOSIDE 5'-MONOPHOSPHATE PHOSPHORIBOHYDROLASE"/>
    <property type="match status" value="1"/>
</dbReference>
<dbReference type="SUPFAM" id="SSF102405">
    <property type="entry name" value="MCP/YpsA-like"/>
    <property type="match status" value="1"/>
</dbReference>
<dbReference type="STRING" id="521045.Kole_1951"/>
<dbReference type="PANTHER" id="PTHR43393:SF3">
    <property type="entry name" value="LYSINE DECARBOXYLASE-LIKE PROTEIN"/>
    <property type="match status" value="1"/>
</dbReference>
<evidence type="ECO:0000313" key="2">
    <source>
        <dbReference type="Proteomes" id="UP000002382"/>
    </source>
</evidence>
<dbReference type="eggNOG" id="COG1611">
    <property type="taxonomic scope" value="Bacteria"/>
</dbReference>
<dbReference type="AlphaFoldDB" id="C5CGW3"/>
<dbReference type="InterPro" id="IPR041164">
    <property type="entry name" value="LDcluster4"/>
</dbReference>
<dbReference type="HOGENOM" id="CLU_107614_0_0_0"/>
<dbReference type="Gene3D" id="3.40.50.450">
    <property type="match status" value="1"/>
</dbReference>
<dbReference type="GO" id="GO:0005829">
    <property type="term" value="C:cytosol"/>
    <property type="evidence" value="ECO:0007669"/>
    <property type="project" value="TreeGrafter"/>
</dbReference>
<evidence type="ECO:0008006" key="3">
    <source>
        <dbReference type="Google" id="ProtNLM"/>
    </source>
</evidence>
<proteinExistence type="predicted"/>
<evidence type="ECO:0000313" key="1">
    <source>
        <dbReference type="EMBL" id="ACR80632.1"/>
    </source>
</evidence>
<dbReference type="KEGG" id="kol:Kole_1951"/>
<gene>
    <name evidence="1" type="ordered locus">Kole_1951</name>
</gene>
<dbReference type="InterPro" id="IPR005268">
    <property type="entry name" value="CHP00725"/>
</dbReference>
<dbReference type="Proteomes" id="UP000002382">
    <property type="component" value="Chromosome"/>
</dbReference>
<accession>C5CGW3</accession>
<dbReference type="OrthoDB" id="9794907at2"/>
<dbReference type="EMBL" id="CP001634">
    <property type="protein sequence ID" value="ACR80632.1"/>
    <property type="molecule type" value="Genomic_DNA"/>
</dbReference>
<reference evidence="1 2" key="1">
    <citation type="submission" date="2009-06" db="EMBL/GenBank/DDBJ databases">
        <title>Complete sequence of Thermotogales bacterium TBF 19.5.1.</title>
        <authorList>
            <consortium name="US DOE Joint Genome Institute"/>
            <person name="Lucas S."/>
            <person name="Copeland A."/>
            <person name="Lapidus A."/>
            <person name="Glavina del Rio T."/>
            <person name="Tice H."/>
            <person name="Bruce D."/>
            <person name="Goodwin L."/>
            <person name="Pitluck S."/>
            <person name="Chertkov O."/>
            <person name="Brettin T."/>
            <person name="Detter J.C."/>
            <person name="Han C."/>
            <person name="Schmutz J."/>
            <person name="Larimer F."/>
            <person name="Land M."/>
            <person name="Hauser L."/>
            <person name="Kyrpides N."/>
            <person name="Ovchinnikova G."/>
            <person name="Noll K."/>
        </authorList>
    </citation>
    <scope>NUCLEOTIDE SEQUENCE [LARGE SCALE GENOMIC DNA]</scope>
    <source>
        <strain evidence="2">ATCC BAA-1733 / DSM 21960 / TBF 19.5.1</strain>
    </source>
</reference>
<dbReference type="RefSeq" id="WP_015869275.1">
    <property type="nucleotide sequence ID" value="NC_012785.1"/>
</dbReference>
<dbReference type="NCBIfam" id="TIGR00725">
    <property type="entry name" value="TIGR00725 family protein"/>
    <property type="match status" value="1"/>
</dbReference>
<protein>
    <recommendedName>
        <fullName evidence="3">TIGR00725 family protein</fullName>
    </recommendedName>
</protein>
<organism evidence="1 2">
    <name type="scientific">Kosmotoga olearia (strain ATCC BAA-1733 / DSM 21960 / TBF 19.5.1)</name>
    <dbReference type="NCBI Taxonomy" id="521045"/>
    <lineage>
        <taxon>Bacteria</taxon>
        <taxon>Thermotogati</taxon>
        <taxon>Thermotogota</taxon>
        <taxon>Thermotogae</taxon>
        <taxon>Kosmotogales</taxon>
        <taxon>Kosmotogaceae</taxon>
        <taxon>Kosmotoga</taxon>
    </lineage>
</organism>
<name>C5CGW3_KOSOT</name>
<reference evidence="1 2" key="2">
    <citation type="journal article" date="2011" name="J. Bacteriol.">
        <title>Genome Sequence of Kosmotoga olearia Strain TBF 19.5.1, a Thermophilic Bacterium with a Wide Growth Temperature Range, Isolated from the Troll B Oil Platform in the North Sea.</title>
        <authorList>
            <person name="Swithers K.S."/>
            <person name="Dipippo J.L."/>
            <person name="Bruce D.C."/>
            <person name="Detter C."/>
            <person name="Tapia R."/>
            <person name="Han S."/>
            <person name="Goodwin L.A."/>
            <person name="Han J."/>
            <person name="Woyke T."/>
            <person name="Pitluck S."/>
            <person name="Pennacchio L."/>
            <person name="Nolan M."/>
            <person name="Mikhailova N."/>
            <person name="Land M.L."/>
            <person name="Nesbo C.L."/>
            <person name="Gogarten J.P."/>
            <person name="Noll K.M."/>
        </authorList>
    </citation>
    <scope>NUCLEOTIDE SEQUENCE [LARGE SCALE GENOMIC DNA]</scope>
    <source>
        <strain evidence="2">ATCC BAA-1733 / DSM 21960 / TBF 19.5.1</strain>
    </source>
</reference>
<sequence length="166" mass="18070">MRIAVIGYSGPIDKDPVKSLEEICVQTGRVLAQKDHTIITGGRDGVMELVARGAKEASGTIIGVLPKGARGNPYNTINLDTGQDYLVRSLVLIHAADMVISIGGEVGTLFEIVTSYAYQKPVILFRGTGGWTDRIAPTLIDGYYLDNRRLTKILQISSIEELMLHI</sequence>
<dbReference type="Pfam" id="PF18306">
    <property type="entry name" value="LDcluster4"/>
    <property type="match status" value="1"/>
</dbReference>
<keyword evidence="2" id="KW-1185">Reference proteome</keyword>
<dbReference type="InterPro" id="IPR052341">
    <property type="entry name" value="LOG_family_nucleotidases"/>
</dbReference>